<dbReference type="Pfam" id="PF00043">
    <property type="entry name" value="GST_C"/>
    <property type="match status" value="1"/>
</dbReference>
<dbReference type="RefSeq" id="XP_003563720.1">
    <property type="nucleotide sequence ID" value="XM_003563672.4"/>
</dbReference>
<dbReference type="EnsemblPlants" id="KQK17901">
    <property type="protein sequence ID" value="KQK17901"/>
    <property type="gene ID" value="BRADI_1g37490v3"/>
</dbReference>
<evidence type="ECO:0000256" key="4">
    <source>
        <dbReference type="ARBA" id="ARBA00022917"/>
    </source>
</evidence>
<dbReference type="Gene3D" id="1.20.1050.10">
    <property type="match status" value="1"/>
</dbReference>
<comment type="function">
    <text evidence="1">Probably plays a role in anchoring the complex to other cellular components.</text>
</comment>
<evidence type="ECO:0000313" key="11">
    <source>
        <dbReference type="EnsemblPlants" id="KQK17901"/>
    </source>
</evidence>
<dbReference type="STRING" id="15368.I1GXU5"/>
<organism evidence="11">
    <name type="scientific">Brachypodium distachyon</name>
    <name type="common">Purple false brome</name>
    <name type="synonym">Trachynia distachya</name>
    <dbReference type="NCBI Taxonomy" id="15368"/>
    <lineage>
        <taxon>Eukaryota</taxon>
        <taxon>Viridiplantae</taxon>
        <taxon>Streptophyta</taxon>
        <taxon>Embryophyta</taxon>
        <taxon>Tracheophyta</taxon>
        <taxon>Spermatophyta</taxon>
        <taxon>Magnoliopsida</taxon>
        <taxon>Liliopsida</taxon>
        <taxon>Poales</taxon>
        <taxon>Poaceae</taxon>
        <taxon>BOP clade</taxon>
        <taxon>Pooideae</taxon>
        <taxon>Stipodae</taxon>
        <taxon>Brachypodieae</taxon>
        <taxon>Brachypodium</taxon>
    </lineage>
</organism>
<dbReference type="eggNOG" id="KOG0867">
    <property type="taxonomic scope" value="Eukaryota"/>
</dbReference>
<evidence type="ECO:0000256" key="5">
    <source>
        <dbReference type="PROSITE-ProRule" id="PRU00519"/>
    </source>
</evidence>
<dbReference type="PANTHER" id="PTHR44372">
    <property type="entry name" value="ELONGATION FACTOR 1-GAMMA 1-RELATED"/>
    <property type="match status" value="1"/>
</dbReference>
<evidence type="ECO:0008006" key="13">
    <source>
        <dbReference type="Google" id="ProtNLM"/>
    </source>
</evidence>
<keyword evidence="12" id="KW-1185">Reference proteome</keyword>
<dbReference type="EMBL" id="CM000880">
    <property type="protein sequence ID" value="KQK17901.1"/>
    <property type="molecule type" value="Genomic_DNA"/>
</dbReference>
<evidence type="ECO:0000259" key="9">
    <source>
        <dbReference type="PROSITE" id="PS50405"/>
    </source>
</evidence>
<proteinExistence type="predicted"/>
<dbReference type="KEGG" id="bdi:100832936"/>
<gene>
    <name evidence="11" type="primary">LOC100832936</name>
    <name evidence="10" type="ORF">BRADI_1g37490v3</name>
</gene>
<evidence type="ECO:0000259" key="7">
    <source>
        <dbReference type="PROSITE" id="PS50040"/>
    </source>
</evidence>
<dbReference type="Gene3D" id="3.30.70.1010">
    <property type="entry name" value="Translation elongation factor EF1B, gamma chain, conserved domain"/>
    <property type="match status" value="1"/>
</dbReference>
<name>I1GXU5_BRADI</name>
<dbReference type="Pfam" id="PF02798">
    <property type="entry name" value="GST_N"/>
    <property type="match status" value="1"/>
</dbReference>
<dbReference type="InterPro" id="IPR004045">
    <property type="entry name" value="Glutathione_S-Trfase_N"/>
</dbReference>
<dbReference type="CDD" id="cd03044">
    <property type="entry name" value="GST_N_EF1Bgamma"/>
    <property type="match status" value="1"/>
</dbReference>
<evidence type="ECO:0000313" key="12">
    <source>
        <dbReference type="Proteomes" id="UP000008810"/>
    </source>
</evidence>
<dbReference type="FunFam" id="3.40.30.10:FF:000148">
    <property type="entry name" value="Elongation factor 1B gamma"/>
    <property type="match status" value="1"/>
</dbReference>
<dbReference type="ExpressionAtlas" id="I1GXU5">
    <property type="expression patterns" value="baseline and differential"/>
</dbReference>
<dbReference type="SUPFAM" id="SSF89942">
    <property type="entry name" value="eEF1-gamma domain"/>
    <property type="match status" value="1"/>
</dbReference>
<evidence type="ECO:0000256" key="6">
    <source>
        <dbReference type="SAM" id="MobiDB-lite"/>
    </source>
</evidence>
<dbReference type="GO" id="GO:0003746">
    <property type="term" value="F:translation elongation factor activity"/>
    <property type="evidence" value="ECO:0007669"/>
    <property type="project" value="UniProtKB-UniRule"/>
</dbReference>
<dbReference type="Gene3D" id="3.40.30.10">
    <property type="entry name" value="Glutaredoxin"/>
    <property type="match status" value="1"/>
</dbReference>
<dbReference type="InterPro" id="IPR010987">
    <property type="entry name" value="Glutathione-S-Trfase_C-like"/>
</dbReference>
<evidence type="ECO:0000256" key="1">
    <source>
        <dbReference type="ARBA" id="ARBA00003468"/>
    </source>
</evidence>
<feature type="compositionally biased region" description="Basic and acidic residues" evidence="6">
    <location>
        <begin position="221"/>
        <end position="237"/>
    </location>
</feature>
<dbReference type="InterPro" id="IPR036249">
    <property type="entry name" value="Thioredoxin-like_sf"/>
</dbReference>
<dbReference type="Proteomes" id="UP000008810">
    <property type="component" value="Chromosome 1"/>
</dbReference>
<evidence type="ECO:0000256" key="3">
    <source>
        <dbReference type="ARBA" id="ARBA00022768"/>
    </source>
</evidence>
<dbReference type="OrthoDB" id="249703at2759"/>
<keyword evidence="4 5" id="KW-0648">Protein biosynthesis</keyword>
<evidence type="ECO:0000259" key="8">
    <source>
        <dbReference type="PROSITE" id="PS50404"/>
    </source>
</evidence>
<dbReference type="PROSITE" id="PS50405">
    <property type="entry name" value="GST_CTER"/>
    <property type="match status" value="1"/>
</dbReference>
<dbReference type="SFLD" id="SFLDS00019">
    <property type="entry name" value="Glutathione_Transferase_(cytos"/>
    <property type="match status" value="1"/>
</dbReference>
<dbReference type="HOGENOM" id="CLU_011226_3_0_1"/>
<dbReference type="OMA" id="VQWATEN"/>
<dbReference type="PROSITE" id="PS50040">
    <property type="entry name" value="EF1G_C"/>
    <property type="match status" value="1"/>
</dbReference>
<dbReference type="SFLD" id="SFLDG00358">
    <property type="entry name" value="Main_(cytGST)"/>
    <property type="match status" value="1"/>
</dbReference>
<dbReference type="SUPFAM" id="SSF47616">
    <property type="entry name" value="GST C-terminal domain-like"/>
    <property type="match status" value="1"/>
</dbReference>
<accession>I1GXU5</accession>
<dbReference type="InterPro" id="IPR036282">
    <property type="entry name" value="Glutathione-S-Trfase_C_sf"/>
</dbReference>
<evidence type="ECO:0000256" key="2">
    <source>
        <dbReference type="ARBA" id="ARBA00011237"/>
    </source>
</evidence>
<dbReference type="InterPro" id="IPR001662">
    <property type="entry name" value="EF1B_G_C"/>
</dbReference>
<dbReference type="Gramene" id="KQK17901">
    <property type="protein sequence ID" value="KQK17901"/>
    <property type="gene ID" value="BRADI_1g37490v3"/>
</dbReference>
<feature type="domain" description="GST C-terminal" evidence="9">
    <location>
        <begin position="87"/>
        <end position="215"/>
    </location>
</feature>
<dbReference type="InterPro" id="IPR044628">
    <property type="entry name" value="EF-1-gamma_plant"/>
</dbReference>
<feature type="region of interest" description="Disordered" evidence="6">
    <location>
        <begin position="213"/>
        <end position="258"/>
    </location>
</feature>
<sequence length="413" mass="46518">MALVLHSGSGNKNAFKALIAAEFCGVKVELAKNFEMGVSNKTPEFIKMNPLGKVPVLETPDGAVFESNAIARYVARSKGDSPLFGGSLIDYAHVEQWMDFSATEIDGNIARWLYPRLGYMPYVPASEEIGIAGLKRSLGALNTHLASTTFLVGHSVTLADITMTCNLYHGFARLLTKTFTSEFPHVERYFWTMVNQPNFKKVIGEVKQAEAVPPVQKKPAPAKEPKAKEVKAPKEAPKPVVDAAEEEAPKPKPKNPLDLLPPSKMVLDDWKRLYSNTKTNFREVAIKGFWDMYDPEGYSLWFCDYKYQDENTVSYVTLNKVGGFLQRMDLCRKYAFGKMLVIGTEAPFKVKGLWLFRGQDIPKFVMDEVYDMELYEWTKVDISDEAQKERVSAMIEDLEPFEGQALLDAKCFK</sequence>
<dbReference type="FunFam" id="3.30.70.1010:FF:000001">
    <property type="entry name" value="Elongation factor 1-gamma 1"/>
    <property type="match status" value="1"/>
</dbReference>
<dbReference type="FunFam" id="1.20.1050.10:FF:000006">
    <property type="entry name" value="Elongation factor 1 gamma"/>
    <property type="match status" value="1"/>
</dbReference>
<dbReference type="PROSITE" id="PS50404">
    <property type="entry name" value="GST_NTER"/>
    <property type="match status" value="1"/>
</dbReference>
<reference evidence="10 11" key="1">
    <citation type="journal article" date="2010" name="Nature">
        <title>Genome sequencing and analysis of the model grass Brachypodium distachyon.</title>
        <authorList>
            <consortium name="International Brachypodium Initiative"/>
        </authorList>
    </citation>
    <scope>NUCLEOTIDE SEQUENCE [LARGE SCALE GENOMIC DNA]</scope>
    <source>
        <strain evidence="10 11">Bd21</strain>
    </source>
</reference>
<dbReference type="PANTHER" id="PTHR44372:SF3">
    <property type="entry name" value="ELONGATION FACTOR 1-GAMMA 3"/>
    <property type="match status" value="1"/>
</dbReference>
<reference evidence="11" key="3">
    <citation type="submission" date="2018-08" db="UniProtKB">
        <authorList>
            <consortium name="EnsemblPlants"/>
        </authorList>
    </citation>
    <scope>IDENTIFICATION</scope>
    <source>
        <strain evidence="11">cv. Bd21</strain>
    </source>
</reference>
<dbReference type="SMART" id="SM01183">
    <property type="entry name" value="EF1G"/>
    <property type="match status" value="1"/>
</dbReference>
<comment type="subunit">
    <text evidence="2">EF-1 is composed of four subunits: alpha, beta, delta, and gamma.</text>
</comment>
<dbReference type="GO" id="GO:0004364">
    <property type="term" value="F:glutathione transferase activity"/>
    <property type="evidence" value="ECO:0007669"/>
    <property type="project" value="InterPro"/>
</dbReference>
<dbReference type="InterPro" id="IPR004046">
    <property type="entry name" value="GST_C"/>
</dbReference>
<keyword evidence="3 5" id="KW-0251">Elongation factor</keyword>
<dbReference type="CDD" id="cd03181">
    <property type="entry name" value="GST_C_EF1Bgamma_like"/>
    <property type="match status" value="1"/>
</dbReference>
<dbReference type="GeneID" id="100832936"/>
<dbReference type="AlphaFoldDB" id="I1GXU5"/>
<reference evidence="10" key="2">
    <citation type="submission" date="2017-06" db="EMBL/GenBank/DDBJ databases">
        <title>WGS assembly of Brachypodium distachyon.</title>
        <authorList>
            <consortium name="The International Brachypodium Initiative"/>
            <person name="Lucas S."/>
            <person name="Harmon-Smith M."/>
            <person name="Lail K."/>
            <person name="Tice H."/>
            <person name="Grimwood J."/>
            <person name="Bruce D."/>
            <person name="Barry K."/>
            <person name="Shu S."/>
            <person name="Lindquist E."/>
            <person name="Wang M."/>
            <person name="Pitluck S."/>
            <person name="Vogel J.P."/>
            <person name="Garvin D.F."/>
            <person name="Mockler T.C."/>
            <person name="Schmutz J."/>
            <person name="Rokhsar D."/>
            <person name="Bevan M.W."/>
        </authorList>
    </citation>
    <scope>NUCLEOTIDE SEQUENCE</scope>
    <source>
        <strain evidence="10">Bd21</strain>
    </source>
</reference>
<evidence type="ECO:0000313" key="10">
    <source>
        <dbReference type="EMBL" id="KQK17901.1"/>
    </source>
</evidence>
<dbReference type="SUPFAM" id="SSF52833">
    <property type="entry name" value="Thioredoxin-like"/>
    <property type="match status" value="1"/>
</dbReference>
<feature type="domain" description="GST N-terminal" evidence="8">
    <location>
        <begin position="1"/>
        <end position="82"/>
    </location>
</feature>
<protein>
    <recommendedName>
        <fullName evidence="13">Elongation factor 1-gamma 2</fullName>
    </recommendedName>
</protein>
<dbReference type="InterPro" id="IPR036433">
    <property type="entry name" value="EF1B_G_C_sf"/>
</dbReference>
<dbReference type="Pfam" id="PF00647">
    <property type="entry name" value="EF1G"/>
    <property type="match status" value="1"/>
</dbReference>
<dbReference type="InterPro" id="IPR040079">
    <property type="entry name" value="Glutathione_S-Trfase"/>
</dbReference>
<feature type="domain" description="EF-1-gamma C-terminal" evidence="7">
    <location>
        <begin position="253"/>
        <end position="413"/>
    </location>
</feature>
<dbReference type="eggNOG" id="KOG1627">
    <property type="taxonomic scope" value="Eukaryota"/>
</dbReference>